<accession>A0A6J5NV11</accession>
<dbReference type="EMBL" id="LR798336">
    <property type="protein sequence ID" value="CAB5224825.1"/>
    <property type="molecule type" value="Genomic_DNA"/>
</dbReference>
<sequence length="1325" mass="138736">MEKNELKKIISELINNNDIYFEAAPSNDPNKKVSEMTDGSPMQGTDYIPVVRTVDSVLTNFKVLASTIPGSLDPFDAKVDGIGASPGCYATLTAAITAGANFINWITSSGPENAVINITKNIFIFLHGANYHLFNLAGFNISQNCTLTIVSPSEKNLTNSSVGATFLCNSGSNNFFAGLGKILNYGVTFIQGGAGGLLDPTLSAMIGACQFQPLGTNNKFVNLQTFGSKVKNCFIIGQAIGAEVDNSLVIGNGCEGENIEYYNSTGSTGTHITVQPGGKLSGIKGSGQEGAGGFPLVIDNQGYLERIYTSYPISPVIQNDGGIVANTMFATATGFAALNASIENTGNSPKMQNINFVNADISIDAVALNTTILSCETVGGTYINYATNTQGFANSGGLLPNSVNFLAVANTAARLALTSSQVKNDQMVTQDSDKTAWIAGVSGATVTWYPISSGVPGVNISPFQAKIDGIGTLPNFYLNLGSAYTAGKTYDDTIANVTETADIEMSSTDQIYLLVGQQFTWDLSDYAIKSSGGNDFGLTLADGSATFQYKTAGQPFQDFDNLSSIVITGNGGIIQNNSSTVDSYIYSLGELLADNLRFLLPNISGGGFKTNHYTQLSGIKFTGGGINCENSIISNGGKLSSIGFYGNNWKPNGFLNDIGTDPTIWDTVDYNVDLPMSFYLFGQAINVVKNNFLSSAFLTVVFSSNSTLTNSYVDAAVLTSGITGCKVFGGTLTTLSLASDNTTDVVLVGVTIPNNTVFYGSGKLIGCKFEGGGSLAVGANFTITGCTSGASTTFSIPAGATAIRAGNDNIIGNDYGGSAASIEFYDAEVDGVGTLPHHYATWNDAISVNPKTLLVTANTSLTADITLANDIFIQFKDGAKLNPNNYQIIQNNFVMSLSSNIIGDLNIVAPATQNIPPIQDNSGNKPLLILDNVGIDLSLVTTNSCEIGGTSCVFANNARVLPGNADRCGIAVLSNNNFNGYLINSSIACFSASGTLTNMQRVLYVDTGTTNNNYLQIDGPPASNIIIDVQAESSVNNTAIQSNDGFFIHNAGQIKNLDNLSDCPINVLFTTSVENDPCYFENVNLGNGNIDFNSLSNMTCNNTRLGSWSNFSGSNIKLNNTSLSFLSSLPTLTVGGSNNTINQLNSPNPALGENADYATLTVTGSSINLSDVRVNTLNNNGNNTSLISCSASNWSETGTGRQSAGCQGAIPNSYISLPFNSGGWQFSLSAVENNTVTLVAYAGCNGVLLGIGEKARALTTAGTFGIEINGTPVVGLTAIAPTTTGSYTPSTSANTFVRGNTITITYTGTLAVLDHAISLDVERSS</sequence>
<proteinExistence type="predicted"/>
<evidence type="ECO:0000313" key="2">
    <source>
        <dbReference type="EMBL" id="CAB5224825.1"/>
    </source>
</evidence>
<dbReference type="EMBL" id="LR796712">
    <property type="protein sequence ID" value="CAB4161406.1"/>
    <property type="molecule type" value="Genomic_DNA"/>
</dbReference>
<reference evidence="1" key="1">
    <citation type="submission" date="2020-04" db="EMBL/GenBank/DDBJ databases">
        <authorList>
            <person name="Chiriac C."/>
            <person name="Salcher M."/>
            <person name="Ghai R."/>
            <person name="Kavagutti S V."/>
        </authorList>
    </citation>
    <scope>NUCLEOTIDE SEQUENCE</scope>
</reference>
<protein>
    <submittedName>
        <fullName evidence="1">Uncharacterized protein</fullName>
    </submittedName>
</protein>
<gene>
    <name evidence="1" type="ORF">UFOVP733_47</name>
    <name evidence="2" type="ORF">UFOVP743_12</name>
</gene>
<name>A0A6J5NV11_9CAUD</name>
<evidence type="ECO:0000313" key="1">
    <source>
        <dbReference type="EMBL" id="CAB4161406.1"/>
    </source>
</evidence>
<organism evidence="1">
    <name type="scientific">uncultured Caudovirales phage</name>
    <dbReference type="NCBI Taxonomy" id="2100421"/>
    <lineage>
        <taxon>Viruses</taxon>
        <taxon>Duplodnaviria</taxon>
        <taxon>Heunggongvirae</taxon>
        <taxon>Uroviricota</taxon>
        <taxon>Caudoviricetes</taxon>
        <taxon>Peduoviridae</taxon>
        <taxon>Maltschvirus</taxon>
        <taxon>Maltschvirus maltsch</taxon>
    </lineage>
</organism>